<keyword evidence="4 7" id="KW-0812">Transmembrane</keyword>
<dbReference type="PATRIC" id="fig|1429043.3.peg.2701"/>
<dbReference type="PANTHER" id="PTHR33362:SF2">
    <property type="entry name" value="TRAP TRANSPORTER LARGE PERMEASE PROTEIN"/>
    <property type="match status" value="1"/>
</dbReference>
<keyword evidence="5 7" id="KW-1133">Transmembrane helix</keyword>
<reference evidence="9 10" key="1">
    <citation type="submission" date="2013-11" db="EMBL/GenBank/DDBJ databases">
        <title>Metagenomic analysis of a methanogenic consortium involved in long chain n-alkane degradation.</title>
        <authorList>
            <person name="Davidova I.A."/>
            <person name="Callaghan A.V."/>
            <person name="Wawrik B."/>
            <person name="Pruitt S."/>
            <person name="Marks C."/>
            <person name="Duncan K.E."/>
            <person name="Suflita J.M."/>
        </authorList>
    </citation>
    <scope>NUCLEOTIDE SEQUENCE [LARGE SCALE GENOMIC DNA]</scope>
    <source>
        <strain evidence="9 10">SPR</strain>
    </source>
</reference>
<feature type="transmembrane region" description="Helical" evidence="7">
    <location>
        <begin position="55"/>
        <end position="76"/>
    </location>
</feature>
<gene>
    <name evidence="9" type="ORF">X474_12690</name>
</gene>
<dbReference type="GO" id="GO:0005886">
    <property type="term" value="C:plasma membrane"/>
    <property type="evidence" value="ECO:0007669"/>
    <property type="project" value="UniProtKB-SubCell"/>
</dbReference>
<proteinExistence type="predicted"/>
<dbReference type="STRING" id="1429043.X474_12690"/>
<evidence type="ECO:0000313" key="10">
    <source>
        <dbReference type="Proteomes" id="UP000032233"/>
    </source>
</evidence>
<feature type="domain" description="TRAP C4-dicarboxylate transport system permease DctM subunit" evidence="8">
    <location>
        <begin position="8"/>
        <end position="413"/>
    </location>
</feature>
<evidence type="ECO:0000256" key="1">
    <source>
        <dbReference type="ARBA" id="ARBA00004429"/>
    </source>
</evidence>
<dbReference type="PIRSF" id="PIRSF006066">
    <property type="entry name" value="HI0050"/>
    <property type="match status" value="1"/>
</dbReference>
<evidence type="ECO:0000256" key="6">
    <source>
        <dbReference type="ARBA" id="ARBA00023136"/>
    </source>
</evidence>
<name>A0A0D2JDH7_9BACT</name>
<dbReference type="PANTHER" id="PTHR33362">
    <property type="entry name" value="SIALIC ACID TRAP TRANSPORTER PERMEASE PROTEIN SIAT-RELATED"/>
    <property type="match status" value="1"/>
</dbReference>
<keyword evidence="2" id="KW-1003">Cell membrane</keyword>
<protein>
    <submittedName>
        <fullName evidence="9">C4-dicarboxylate ABC transporter permease</fullName>
    </submittedName>
</protein>
<accession>A0A0D2JDH7</accession>
<dbReference type="InParanoid" id="A0A0D2JDH7"/>
<evidence type="ECO:0000256" key="2">
    <source>
        <dbReference type="ARBA" id="ARBA00022475"/>
    </source>
</evidence>
<feature type="transmembrane region" description="Helical" evidence="7">
    <location>
        <begin position="171"/>
        <end position="192"/>
    </location>
</feature>
<dbReference type="AlphaFoldDB" id="A0A0D2JDH7"/>
<evidence type="ECO:0000256" key="3">
    <source>
        <dbReference type="ARBA" id="ARBA00022519"/>
    </source>
</evidence>
<feature type="transmembrane region" description="Helical" evidence="7">
    <location>
        <begin position="317"/>
        <end position="348"/>
    </location>
</feature>
<evidence type="ECO:0000256" key="7">
    <source>
        <dbReference type="SAM" id="Phobius"/>
    </source>
</evidence>
<evidence type="ECO:0000256" key="5">
    <source>
        <dbReference type="ARBA" id="ARBA00022989"/>
    </source>
</evidence>
<dbReference type="Proteomes" id="UP000032233">
    <property type="component" value="Unassembled WGS sequence"/>
</dbReference>
<evidence type="ECO:0000256" key="4">
    <source>
        <dbReference type="ARBA" id="ARBA00022692"/>
    </source>
</evidence>
<keyword evidence="3" id="KW-0997">Cell inner membrane</keyword>
<organism evidence="9 10">
    <name type="scientific">Dethiosulfatarculus sandiegensis</name>
    <dbReference type="NCBI Taxonomy" id="1429043"/>
    <lineage>
        <taxon>Bacteria</taxon>
        <taxon>Pseudomonadati</taxon>
        <taxon>Thermodesulfobacteriota</taxon>
        <taxon>Desulfarculia</taxon>
        <taxon>Desulfarculales</taxon>
        <taxon>Desulfarculaceae</taxon>
        <taxon>Dethiosulfatarculus</taxon>
    </lineage>
</organism>
<feature type="transmembrane region" description="Helical" evidence="7">
    <location>
        <begin position="400"/>
        <end position="419"/>
    </location>
</feature>
<feature type="transmembrane region" description="Helical" evidence="7">
    <location>
        <begin position="272"/>
        <end position="297"/>
    </location>
</feature>
<dbReference type="NCBIfam" id="TIGR00786">
    <property type="entry name" value="dctM"/>
    <property type="match status" value="1"/>
</dbReference>
<dbReference type="Pfam" id="PF06808">
    <property type="entry name" value="DctM"/>
    <property type="match status" value="1"/>
</dbReference>
<dbReference type="InterPro" id="IPR010656">
    <property type="entry name" value="DctM"/>
</dbReference>
<feature type="transmembrane region" description="Helical" evidence="7">
    <location>
        <begin position="135"/>
        <end position="165"/>
    </location>
</feature>
<evidence type="ECO:0000313" key="9">
    <source>
        <dbReference type="EMBL" id="KIX13761.1"/>
    </source>
</evidence>
<comment type="caution">
    <text evidence="9">The sequence shown here is derived from an EMBL/GenBank/DDBJ whole genome shotgun (WGS) entry which is preliminary data.</text>
</comment>
<sequence>MTDLAIGLGLLVILMVNGVPVAMAFGAMALYLATAFDMGSAVLIPTAFYQLKSVVLLTIPFFILIGTLMSSGGLAVRLIDFVNSMVGRIRGGLGAVAVVACAMFGSIGGSCSSAVAAIGTIMIPRMEENGYDRGYATALVACASILGQLIPPSVSMILFALITYQSIPGCWLATVGPAFLTIIIFCIFNYFMTRKMPLKLLPKASLSEQLKGVATSTVKASWALALPMIILGGIYGGIATPTESACVSVLYVIPVSMFVYKSLTMKGLGKAFVSAATTTGVLVIMLFFVMINTRIMTMEQLPQEMAAWILSISDDKMVILLMVNVFLLGIGMIMDDISGTILAASLLFPVMKKLGIHPLHFAAMLGVNLGLGNVTPPTAPILYLAGRIGGVRIESYLKPALILMVGGLLPVVLATTYWADLSLFLPRLFGFAH</sequence>
<dbReference type="RefSeq" id="WP_044348909.1">
    <property type="nucleotide sequence ID" value="NZ_AZAC01000014.1"/>
</dbReference>
<keyword evidence="10" id="KW-1185">Reference proteome</keyword>
<dbReference type="EMBL" id="AZAC01000014">
    <property type="protein sequence ID" value="KIX13761.1"/>
    <property type="molecule type" value="Genomic_DNA"/>
</dbReference>
<feature type="transmembrane region" description="Helical" evidence="7">
    <location>
        <begin position="213"/>
        <end position="236"/>
    </location>
</feature>
<feature type="transmembrane region" description="Helical" evidence="7">
    <location>
        <begin position="96"/>
        <end position="123"/>
    </location>
</feature>
<keyword evidence="6 7" id="KW-0472">Membrane</keyword>
<comment type="subcellular location">
    <subcellularLocation>
        <location evidence="1">Cell inner membrane</location>
        <topology evidence="1">Multi-pass membrane protein</topology>
    </subcellularLocation>
</comment>
<evidence type="ECO:0000259" key="8">
    <source>
        <dbReference type="Pfam" id="PF06808"/>
    </source>
</evidence>
<dbReference type="GO" id="GO:0022857">
    <property type="term" value="F:transmembrane transporter activity"/>
    <property type="evidence" value="ECO:0007669"/>
    <property type="project" value="TreeGrafter"/>
</dbReference>
<dbReference type="InterPro" id="IPR004681">
    <property type="entry name" value="TRAP_DctM"/>
</dbReference>